<keyword evidence="2" id="KW-0472">Membrane</keyword>
<reference evidence="4" key="1">
    <citation type="journal article" date="2019" name="Int. J. Syst. Evol. Microbiol.">
        <title>The Global Catalogue of Microorganisms (GCM) 10K type strain sequencing project: providing services to taxonomists for standard genome sequencing and annotation.</title>
        <authorList>
            <consortium name="The Broad Institute Genomics Platform"/>
            <consortium name="The Broad Institute Genome Sequencing Center for Infectious Disease"/>
            <person name="Wu L."/>
            <person name="Ma J."/>
        </authorList>
    </citation>
    <scope>NUCLEOTIDE SEQUENCE [LARGE SCALE GENOMIC DNA]</scope>
    <source>
        <strain evidence="4">KCTC 42182</strain>
    </source>
</reference>
<comment type="caution">
    <text evidence="3">The sequence shown here is derived from an EMBL/GenBank/DDBJ whole genome shotgun (WGS) entry which is preliminary data.</text>
</comment>
<gene>
    <name evidence="3" type="ORF">ACFOOQ_11385</name>
</gene>
<keyword evidence="4" id="KW-1185">Reference proteome</keyword>
<dbReference type="EMBL" id="JBHRYJ010000002">
    <property type="protein sequence ID" value="MFC3676149.1"/>
    <property type="molecule type" value="Genomic_DNA"/>
</dbReference>
<evidence type="ECO:0000313" key="4">
    <source>
        <dbReference type="Proteomes" id="UP001595711"/>
    </source>
</evidence>
<sequence>MTAHSTLSGAAMRQDGMQPDSMRSDSERQDYDTRQRVISTRDARAGIELHRMRYVLAFGLAGAIAACLVVWLALVVS</sequence>
<name>A0ABV7VFH8_9PROT</name>
<accession>A0ABV7VFH8</accession>
<organism evidence="3 4">
    <name type="scientific">Ferrovibrio xuzhouensis</name>
    <dbReference type="NCBI Taxonomy" id="1576914"/>
    <lineage>
        <taxon>Bacteria</taxon>
        <taxon>Pseudomonadati</taxon>
        <taxon>Pseudomonadota</taxon>
        <taxon>Alphaproteobacteria</taxon>
        <taxon>Rhodospirillales</taxon>
        <taxon>Rhodospirillaceae</taxon>
        <taxon>Ferrovibrio</taxon>
    </lineage>
</organism>
<keyword evidence="2" id="KW-1133">Transmembrane helix</keyword>
<dbReference type="Proteomes" id="UP001595711">
    <property type="component" value="Unassembled WGS sequence"/>
</dbReference>
<keyword evidence="2" id="KW-0812">Transmembrane</keyword>
<proteinExistence type="predicted"/>
<feature type="region of interest" description="Disordered" evidence="1">
    <location>
        <begin position="1"/>
        <end position="37"/>
    </location>
</feature>
<evidence type="ECO:0000256" key="2">
    <source>
        <dbReference type="SAM" id="Phobius"/>
    </source>
</evidence>
<evidence type="ECO:0000313" key="3">
    <source>
        <dbReference type="EMBL" id="MFC3676149.1"/>
    </source>
</evidence>
<evidence type="ECO:0000256" key="1">
    <source>
        <dbReference type="SAM" id="MobiDB-lite"/>
    </source>
</evidence>
<dbReference type="RefSeq" id="WP_379726207.1">
    <property type="nucleotide sequence ID" value="NZ_JBHRYJ010000002.1"/>
</dbReference>
<feature type="compositionally biased region" description="Basic and acidic residues" evidence="1">
    <location>
        <begin position="22"/>
        <end position="37"/>
    </location>
</feature>
<protein>
    <submittedName>
        <fullName evidence="3">Uncharacterized protein</fullName>
    </submittedName>
</protein>
<feature type="transmembrane region" description="Helical" evidence="2">
    <location>
        <begin position="54"/>
        <end position="74"/>
    </location>
</feature>